<dbReference type="SMART" id="SM00382">
    <property type="entry name" value="AAA"/>
    <property type="match status" value="1"/>
</dbReference>
<dbReference type="InterPro" id="IPR013563">
    <property type="entry name" value="Oligopep_ABC_C"/>
</dbReference>
<dbReference type="PROSITE" id="PS00211">
    <property type="entry name" value="ABC_TRANSPORTER_1"/>
    <property type="match status" value="1"/>
</dbReference>
<dbReference type="InterPro" id="IPR017871">
    <property type="entry name" value="ABC_transporter-like_CS"/>
</dbReference>
<keyword evidence="7" id="KW-1185">Reference proteome</keyword>
<comment type="caution">
    <text evidence="6">The sequence shown here is derived from an EMBL/GenBank/DDBJ whole genome shotgun (WGS) entry which is preliminary data.</text>
</comment>
<evidence type="ECO:0000256" key="2">
    <source>
        <dbReference type="ARBA" id="ARBA00022448"/>
    </source>
</evidence>
<dbReference type="Pfam" id="PF08352">
    <property type="entry name" value="oligo_HPY"/>
    <property type="match status" value="1"/>
</dbReference>
<evidence type="ECO:0000313" key="7">
    <source>
        <dbReference type="Proteomes" id="UP001500782"/>
    </source>
</evidence>
<evidence type="ECO:0000256" key="4">
    <source>
        <dbReference type="ARBA" id="ARBA00022840"/>
    </source>
</evidence>
<dbReference type="PROSITE" id="PS50893">
    <property type="entry name" value="ABC_TRANSPORTER_2"/>
    <property type="match status" value="1"/>
</dbReference>
<evidence type="ECO:0000313" key="6">
    <source>
        <dbReference type="EMBL" id="GAA0345360.1"/>
    </source>
</evidence>
<dbReference type="NCBIfam" id="NF008453">
    <property type="entry name" value="PRK11308.1"/>
    <property type="match status" value="1"/>
</dbReference>
<organism evidence="6 7">
    <name type="scientific">Bacillus carboniphilus</name>
    <dbReference type="NCBI Taxonomy" id="86663"/>
    <lineage>
        <taxon>Bacteria</taxon>
        <taxon>Bacillati</taxon>
        <taxon>Bacillota</taxon>
        <taxon>Bacilli</taxon>
        <taxon>Bacillales</taxon>
        <taxon>Bacillaceae</taxon>
        <taxon>Bacillus</taxon>
    </lineage>
</organism>
<keyword evidence="2" id="KW-0813">Transport</keyword>
<dbReference type="Gene3D" id="3.40.50.300">
    <property type="entry name" value="P-loop containing nucleotide triphosphate hydrolases"/>
    <property type="match status" value="1"/>
</dbReference>
<sequence length="322" mass="35742">MTSTTTTLLEVKNLEKRFATKSAWFQSKRYVHAVNGVNLHLNERETIGIVGESGCGKSTTGRCVLRLIEPTSGEVIYQGKDITTLSKKEMNSVRKDIQMVFQDPMASMNPKLSIREILSEPLIAHKIPKSEHENLINETIRLVGLSGSHLTRFPHELSGGQRQRIGIARAIILRPKIVVLDEPVSALDVSVQSQILNLLQDLQEELGLAYIFISHDLGVVEHIAHRVGVMYLGELVEEGGRDELFEEPLHPYTKALISAIPKSDPDEVKERIILKGELPSPANPPNGCKFHPRCAHATDICTSQSPKLTSVNGRKVACHLYN</sequence>
<dbReference type="InterPro" id="IPR003593">
    <property type="entry name" value="AAA+_ATPase"/>
</dbReference>
<dbReference type="CDD" id="cd03257">
    <property type="entry name" value="ABC_NikE_OppD_transporters"/>
    <property type="match status" value="1"/>
</dbReference>
<dbReference type="Pfam" id="PF00005">
    <property type="entry name" value="ABC_tran"/>
    <property type="match status" value="1"/>
</dbReference>
<evidence type="ECO:0000256" key="3">
    <source>
        <dbReference type="ARBA" id="ARBA00022741"/>
    </source>
</evidence>
<protein>
    <submittedName>
        <fullName evidence="6">Dipeptide ABC transporter ATP-binding protein</fullName>
    </submittedName>
</protein>
<dbReference type="InterPro" id="IPR050319">
    <property type="entry name" value="ABC_transp_ATP-bind"/>
</dbReference>
<name>A0ABP3GK91_9BACI</name>
<gene>
    <name evidence="6" type="ORF">GCM10008967_39740</name>
</gene>
<comment type="similarity">
    <text evidence="1">Belongs to the ABC transporter superfamily.</text>
</comment>
<dbReference type="SUPFAM" id="SSF52540">
    <property type="entry name" value="P-loop containing nucleoside triphosphate hydrolases"/>
    <property type="match status" value="1"/>
</dbReference>
<reference evidence="7" key="1">
    <citation type="journal article" date="2019" name="Int. J. Syst. Evol. Microbiol.">
        <title>The Global Catalogue of Microorganisms (GCM) 10K type strain sequencing project: providing services to taxonomists for standard genome sequencing and annotation.</title>
        <authorList>
            <consortium name="The Broad Institute Genomics Platform"/>
            <consortium name="The Broad Institute Genome Sequencing Center for Infectious Disease"/>
            <person name="Wu L."/>
            <person name="Ma J."/>
        </authorList>
    </citation>
    <scope>NUCLEOTIDE SEQUENCE [LARGE SCALE GENOMIC DNA]</scope>
    <source>
        <strain evidence="7">JCM 9731</strain>
    </source>
</reference>
<evidence type="ECO:0000259" key="5">
    <source>
        <dbReference type="PROSITE" id="PS50893"/>
    </source>
</evidence>
<evidence type="ECO:0000256" key="1">
    <source>
        <dbReference type="ARBA" id="ARBA00005417"/>
    </source>
</evidence>
<dbReference type="Proteomes" id="UP001500782">
    <property type="component" value="Unassembled WGS sequence"/>
</dbReference>
<feature type="domain" description="ABC transporter" evidence="5">
    <location>
        <begin position="9"/>
        <end position="257"/>
    </location>
</feature>
<dbReference type="PANTHER" id="PTHR43776">
    <property type="entry name" value="TRANSPORT ATP-BINDING PROTEIN"/>
    <property type="match status" value="1"/>
</dbReference>
<accession>A0ABP3GK91</accession>
<keyword evidence="3" id="KW-0547">Nucleotide-binding</keyword>
<dbReference type="InterPro" id="IPR003439">
    <property type="entry name" value="ABC_transporter-like_ATP-bd"/>
</dbReference>
<keyword evidence="4 6" id="KW-0067">ATP-binding</keyword>
<dbReference type="GO" id="GO:0005524">
    <property type="term" value="F:ATP binding"/>
    <property type="evidence" value="ECO:0007669"/>
    <property type="project" value="UniProtKB-KW"/>
</dbReference>
<dbReference type="NCBIfam" id="TIGR01727">
    <property type="entry name" value="oligo_HPY"/>
    <property type="match status" value="1"/>
</dbReference>
<dbReference type="RefSeq" id="WP_343803213.1">
    <property type="nucleotide sequence ID" value="NZ_BAAADJ010000063.1"/>
</dbReference>
<dbReference type="EMBL" id="BAAADJ010000063">
    <property type="protein sequence ID" value="GAA0345360.1"/>
    <property type="molecule type" value="Genomic_DNA"/>
</dbReference>
<proteinExistence type="inferred from homology"/>
<dbReference type="InterPro" id="IPR027417">
    <property type="entry name" value="P-loop_NTPase"/>
</dbReference>